<feature type="domain" description="Trafficking protein particle complex subunit 11" evidence="3">
    <location>
        <begin position="341"/>
        <end position="607"/>
    </location>
</feature>
<evidence type="ECO:0000259" key="3">
    <source>
        <dbReference type="Pfam" id="PF11817"/>
    </source>
</evidence>
<evidence type="ECO:0000259" key="2">
    <source>
        <dbReference type="Pfam" id="PF07919"/>
    </source>
</evidence>
<evidence type="ECO:0000256" key="1">
    <source>
        <dbReference type="SAM" id="MobiDB-lite"/>
    </source>
</evidence>
<dbReference type="Pfam" id="PF07919">
    <property type="entry name" value="Gryzun"/>
    <property type="match status" value="1"/>
</dbReference>
<gene>
    <name evidence="4" type="ORF">TD95_000424</name>
</gene>
<dbReference type="EMBL" id="LAEV01000658">
    <property type="protein sequence ID" value="KKA29833.1"/>
    <property type="molecule type" value="Genomic_DNA"/>
</dbReference>
<comment type="caution">
    <text evidence="4">The sequence shown here is derived from an EMBL/GenBank/DDBJ whole genome shotgun (WGS) entry which is preliminary data.</text>
</comment>
<evidence type="ECO:0000313" key="5">
    <source>
        <dbReference type="Proteomes" id="UP000033483"/>
    </source>
</evidence>
<keyword evidence="5" id="KW-1185">Reference proteome</keyword>
<dbReference type="InterPro" id="IPR021773">
    <property type="entry name" value="TPC11"/>
</dbReference>
<dbReference type="PANTHER" id="PTHR14374">
    <property type="entry name" value="FOIE GRAS"/>
    <property type="match status" value="1"/>
</dbReference>
<feature type="domain" description="Gryzun putative trafficking through Golgi" evidence="2">
    <location>
        <begin position="635"/>
        <end position="1216"/>
    </location>
</feature>
<evidence type="ECO:0008006" key="6">
    <source>
        <dbReference type="Google" id="ProtNLM"/>
    </source>
</evidence>
<evidence type="ECO:0000313" key="4">
    <source>
        <dbReference type="EMBL" id="KKA29833.1"/>
    </source>
</evidence>
<proteinExistence type="predicted"/>
<sequence length="1223" mass="137508">MEAYPEGSLAHNAPLLLVSGLSSAAKTVDLKLESSIESTAITIQSEYPPVETPVAQQLQNYLSSIDATQPPWDGDYKDAPYRFRVVTTGRTIKLPPRKAMLPADFEPSSPAPPVVHSPFSPLSTTSQLYPDGIINVDWLHKHQDLIPSVVLCFYVLTTDPTQAQESDVRLQNDILNIRTALSKSGHRTRLVVVLLNDDQATPTSPVENIADRLEMIRRNSGLDNKAIFYVAPKESVTELNVAADKILLALYPAAVDYYRELSRRARRKRSRGLTPNPTVPPTSGTSQILSLSHWHVRYDFKIAVFAEFRQDMDNACKFYDAAYQTLTSQEIWEMIPEWEPRWNEARMLADITAIRWIRCLLWNGHPSGAVRRWQMHYDLTEYMVEKHGRGTKNYGWEAWQARWYLVMAQLIENMSLPEMPPFQQTVFLPPEKTSTPEAFRPWDCLHHTGYWYRAAARHQAARRRLAYAIPEEDRKKPEDPLEASKSKDYSYDTYLCPEAYEEYSLSGPSTNHGQLIVECLEKALQPFLDRNQHRAVADITLECAKELTALGQADKAVDMLFPLWEEAEFRKHSWLDIAEEICWSLRRAAVKANRGDVVLGVDWELMSNKFSRRPQWPYDITKSLENMTISTKPQVELTEEKITPFISAVFLFRHKEARAGETCYAELQITTQTFNDAAAFQLSELHIQFEGGIGPIKIVHDEATASKAKTAGKTTVLSVDLEEEATAEDEDDVAPALFGSACLTFKPAHTTVLYFPIPLREPGETLAEGIKMVMNNDAFELSYVTGFQEVRALHSWYDPTTLRKTTIARDAPHTLDIQPRPPKMELSLVTPLQQYYTDEPLEFEMDVVNAEDEDITAKVDVLAAGKDIPGFSLKFGEESASSEVAEGGTSLSNFHLGKISKAEKTTMYLVLEPFSVPTACEVFVRVSYHLESDSATPIIQNTSFKIHPKTTFEARYELLPRLHPDPWPSMFGTAGLCDLGPEKPQGLAQKWSLECNYRSLAKDAFVIQNVDIEVLSLGDGAKCTPTLKTTLPDGGIATKIEDVQRASFDLDVQKVSLDDRTPALLDLVFRVHWTRKTTLPSKTGLASPNISSIAIPQYVVLGSEPRVLASLSHPANMPKGLLCMDVTIENASSHFLTFGLTIEPSDQFAFSGAKLTTVNVLPVSRRTVQFRLFPLVTGTYIRPALVVKDKYYQKILRIIPTEGMSADKDGLLIWVPQVDDEKP</sequence>
<organism evidence="4 5">
    <name type="scientific">Thielaviopsis punctulata</name>
    <dbReference type="NCBI Taxonomy" id="72032"/>
    <lineage>
        <taxon>Eukaryota</taxon>
        <taxon>Fungi</taxon>
        <taxon>Dikarya</taxon>
        <taxon>Ascomycota</taxon>
        <taxon>Pezizomycotina</taxon>
        <taxon>Sordariomycetes</taxon>
        <taxon>Hypocreomycetidae</taxon>
        <taxon>Microascales</taxon>
        <taxon>Ceratocystidaceae</taxon>
        <taxon>Thielaviopsis</taxon>
    </lineage>
</organism>
<reference evidence="4 5" key="1">
    <citation type="submission" date="2015-03" db="EMBL/GenBank/DDBJ databases">
        <authorList>
            <person name="Radwan O."/>
            <person name="Al-Naeli F.A."/>
            <person name="Rendon G.A."/>
            <person name="Fields C."/>
        </authorList>
    </citation>
    <scope>NUCLEOTIDE SEQUENCE [LARGE SCALE GENOMIC DNA]</scope>
    <source>
        <strain evidence="4">CR-DP1</strain>
    </source>
</reference>
<dbReference type="OrthoDB" id="6278596at2759"/>
<feature type="compositionally biased region" description="Polar residues" evidence="1">
    <location>
        <begin position="273"/>
        <end position="286"/>
    </location>
</feature>
<protein>
    <recommendedName>
        <fullName evidence="6">Trafficking protein particle complex subunit 11 domain-containing protein</fullName>
    </recommendedName>
</protein>
<accession>A0A0F4ZIZ2</accession>
<dbReference type="Proteomes" id="UP000033483">
    <property type="component" value="Unassembled WGS sequence"/>
</dbReference>
<dbReference type="InterPro" id="IPR012880">
    <property type="entry name" value="Gryzun"/>
</dbReference>
<dbReference type="PANTHER" id="PTHR14374:SF0">
    <property type="entry name" value="TRAFFICKING PROTEIN PARTICLE COMPLEX SUBUNIT 11"/>
    <property type="match status" value="1"/>
</dbReference>
<dbReference type="AlphaFoldDB" id="A0A0F4ZIZ2"/>
<dbReference type="Pfam" id="PF11817">
    <property type="entry name" value="Foie-gras_1"/>
    <property type="match status" value="1"/>
</dbReference>
<feature type="region of interest" description="Disordered" evidence="1">
    <location>
        <begin position="267"/>
        <end position="286"/>
    </location>
</feature>
<name>A0A0F4ZIZ2_9PEZI</name>